<feature type="region of interest" description="Disordered" evidence="1">
    <location>
        <begin position="83"/>
        <end position="102"/>
    </location>
</feature>
<dbReference type="Proteomes" id="UP000245771">
    <property type="component" value="Unassembled WGS sequence"/>
</dbReference>
<sequence>MSVRWTSNGGRYDVAVAFYERRRRLVEVRTIYQERWITRILSKETYKFTESIHICRSVPISLPTQELDQLNEEEQSVWNMAEEQTKRNNESHAKGSHENSRHMHRVKMVSSSHRSAPSRGYGIDSLGYWASSRPSSYTFRPAVKCQEGQKAVTHNAADSKTDSSPSMVHSNRDAGT</sequence>
<accession>A0A316V3T2</accession>
<feature type="compositionally biased region" description="Polar residues" evidence="1">
    <location>
        <begin position="156"/>
        <end position="169"/>
    </location>
</feature>
<keyword evidence="3" id="KW-1185">Reference proteome</keyword>
<dbReference type="InParanoid" id="A0A316V3T2"/>
<name>A0A316V3T2_9BASI</name>
<protein>
    <submittedName>
        <fullName evidence="2">Uncharacterized protein</fullName>
    </submittedName>
</protein>
<organism evidence="2 3">
    <name type="scientific">Meira miltonrushii</name>
    <dbReference type="NCBI Taxonomy" id="1280837"/>
    <lineage>
        <taxon>Eukaryota</taxon>
        <taxon>Fungi</taxon>
        <taxon>Dikarya</taxon>
        <taxon>Basidiomycota</taxon>
        <taxon>Ustilaginomycotina</taxon>
        <taxon>Exobasidiomycetes</taxon>
        <taxon>Exobasidiales</taxon>
        <taxon>Brachybasidiaceae</taxon>
        <taxon>Meira</taxon>
    </lineage>
</organism>
<gene>
    <name evidence="2" type="ORF">FA14DRAFT_184956</name>
</gene>
<dbReference type="EMBL" id="KZ819621">
    <property type="protein sequence ID" value="PWN31191.1"/>
    <property type="molecule type" value="Genomic_DNA"/>
</dbReference>
<evidence type="ECO:0000313" key="2">
    <source>
        <dbReference type="EMBL" id="PWN31191.1"/>
    </source>
</evidence>
<feature type="region of interest" description="Disordered" evidence="1">
    <location>
        <begin position="146"/>
        <end position="176"/>
    </location>
</feature>
<evidence type="ECO:0000313" key="3">
    <source>
        <dbReference type="Proteomes" id="UP000245771"/>
    </source>
</evidence>
<evidence type="ECO:0000256" key="1">
    <source>
        <dbReference type="SAM" id="MobiDB-lite"/>
    </source>
</evidence>
<reference evidence="2 3" key="1">
    <citation type="journal article" date="2018" name="Mol. Biol. Evol.">
        <title>Broad Genomic Sampling Reveals a Smut Pathogenic Ancestry of the Fungal Clade Ustilaginomycotina.</title>
        <authorList>
            <person name="Kijpornyongpan T."/>
            <person name="Mondo S.J."/>
            <person name="Barry K."/>
            <person name="Sandor L."/>
            <person name="Lee J."/>
            <person name="Lipzen A."/>
            <person name="Pangilinan J."/>
            <person name="LaButti K."/>
            <person name="Hainaut M."/>
            <person name="Henrissat B."/>
            <person name="Grigoriev I.V."/>
            <person name="Spatafora J.W."/>
            <person name="Aime M.C."/>
        </authorList>
    </citation>
    <scope>NUCLEOTIDE SEQUENCE [LARGE SCALE GENOMIC DNA]</scope>
    <source>
        <strain evidence="2 3">MCA 3882</strain>
    </source>
</reference>
<dbReference type="AlphaFoldDB" id="A0A316V3T2"/>
<dbReference type="RefSeq" id="XP_025351493.1">
    <property type="nucleotide sequence ID" value="XM_025501418.1"/>
</dbReference>
<dbReference type="GeneID" id="37023199"/>
<proteinExistence type="predicted"/>
<feature type="compositionally biased region" description="Basic and acidic residues" evidence="1">
    <location>
        <begin position="83"/>
        <end position="101"/>
    </location>
</feature>